<reference evidence="2 3" key="2">
    <citation type="journal article" date="2012" name="Stand. Genomic Sci.">
        <title>Complete genome sequence of the sulfate-reducing firmicute Desulfotomaculum ruminis type strain (DL(T)).</title>
        <authorList>
            <person name="Spring S."/>
            <person name="Visser M."/>
            <person name="Lu M."/>
            <person name="Copeland A."/>
            <person name="Lapidus A."/>
            <person name="Lucas S."/>
            <person name="Cheng J.F."/>
            <person name="Han C."/>
            <person name="Tapia R."/>
            <person name="Goodwin L.A."/>
            <person name="Pitluck S."/>
            <person name="Ivanova N."/>
            <person name="Land M."/>
            <person name="Hauser L."/>
            <person name="Larimer F."/>
            <person name="Rohde M."/>
            <person name="Goker M."/>
            <person name="Detter J.C."/>
            <person name="Kyrpides N.C."/>
            <person name="Woyke T."/>
            <person name="Schaap P.J."/>
            <person name="Plugge C.M."/>
            <person name="Muyzer G."/>
            <person name="Kuever J."/>
            <person name="Pereira I.A."/>
            <person name="Parshina S.N."/>
            <person name="Bernier-Latmani R."/>
            <person name="Stams A.J."/>
            <person name="Klenk H.P."/>
        </authorList>
    </citation>
    <scope>NUCLEOTIDE SEQUENCE [LARGE SCALE GENOMIC DNA]</scope>
    <source>
        <strain evidence="3">ATCC 23193 / DSM 2154 / NCIB 8452 / DL</strain>
    </source>
</reference>
<gene>
    <name evidence="2" type="ordered locus">Desru_0627</name>
</gene>
<keyword evidence="1" id="KW-0812">Transmembrane</keyword>
<dbReference type="EMBL" id="CP002780">
    <property type="protein sequence ID" value="AEG58912.1"/>
    <property type="molecule type" value="Genomic_DNA"/>
</dbReference>
<feature type="transmembrane region" description="Helical" evidence="1">
    <location>
        <begin position="12"/>
        <end position="33"/>
    </location>
</feature>
<dbReference type="KEGG" id="dru:Desru_0627"/>
<dbReference type="Proteomes" id="UP000009234">
    <property type="component" value="Chromosome"/>
</dbReference>
<reference evidence="3" key="1">
    <citation type="submission" date="2011-05" db="EMBL/GenBank/DDBJ databases">
        <title>Complete sequence of Desulfotomaculum ruminis DSM 2154.</title>
        <authorList>
            <person name="Lucas S."/>
            <person name="Copeland A."/>
            <person name="Lapidus A."/>
            <person name="Cheng J.-F."/>
            <person name="Goodwin L."/>
            <person name="Pitluck S."/>
            <person name="Lu M."/>
            <person name="Detter J.C."/>
            <person name="Han C."/>
            <person name="Tapia R."/>
            <person name="Land M."/>
            <person name="Hauser L."/>
            <person name="Kyrpides N."/>
            <person name="Ivanova N."/>
            <person name="Mikhailova N."/>
            <person name="Pagani I."/>
            <person name="Stams A.J.M."/>
            <person name="Plugge C.M."/>
            <person name="Muyzer G."/>
            <person name="Kuever J."/>
            <person name="Parshina S.N."/>
            <person name="Ivanova A.E."/>
            <person name="Nazina T.N."/>
            <person name="Brambilla E."/>
            <person name="Spring S."/>
            <person name="Klenk H.-P."/>
            <person name="Woyke T."/>
        </authorList>
    </citation>
    <scope>NUCLEOTIDE SEQUENCE [LARGE SCALE GENOMIC DNA]</scope>
    <source>
        <strain evidence="3">ATCC 23193 / DSM 2154 / NCIB 8452 / DL</strain>
    </source>
</reference>
<evidence type="ECO:0000313" key="2">
    <source>
        <dbReference type="EMBL" id="AEG58912.1"/>
    </source>
</evidence>
<protein>
    <submittedName>
        <fullName evidence="2">Uncharacterized protein</fullName>
    </submittedName>
</protein>
<evidence type="ECO:0000256" key="1">
    <source>
        <dbReference type="SAM" id="Phobius"/>
    </source>
</evidence>
<keyword evidence="1" id="KW-1133">Transmembrane helix</keyword>
<proteinExistence type="predicted"/>
<keyword evidence="3" id="KW-1185">Reference proteome</keyword>
<evidence type="ECO:0000313" key="3">
    <source>
        <dbReference type="Proteomes" id="UP000009234"/>
    </source>
</evidence>
<accession>F6DT95</accession>
<organism evidence="2 3">
    <name type="scientific">Desulforamulus ruminis (strain ATCC 23193 / DSM 2154 / NCIMB 8452 / DL)</name>
    <name type="common">Desulfotomaculum ruminis</name>
    <dbReference type="NCBI Taxonomy" id="696281"/>
    <lineage>
        <taxon>Bacteria</taxon>
        <taxon>Bacillati</taxon>
        <taxon>Bacillota</taxon>
        <taxon>Clostridia</taxon>
        <taxon>Eubacteriales</taxon>
        <taxon>Peptococcaceae</taxon>
        <taxon>Desulforamulus</taxon>
    </lineage>
</organism>
<dbReference type="HOGENOM" id="CLU_3079236_0_0_9"/>
<name>F6DT95_DESRL</name>
<dbReference type="RefSeq" id="WP_013840686.1">
    <property type="nucleotide sequence ID" value="NC_015589.1"/>
</dbReference>
<keyword evidence="1" id="KW-0472">Membrane</keyword>
<dbReference type="AlphaFoldDB" id="F6DT95"/>
<sequence length="52" mass="5905">MKNFSQSTHHSWWVFPTAFAFGLGIATMMGAPIGRQVCKTFLSCREQKNNIQ</sequence>